<evidence type="ECO:0000259" key="8">
    <source>
        <dbReference type="Pfam" id="PF00728"/>
    </source>
</evidence>
<keyword evidence="7" id="KW-0732">Signal</keyword>
<keyword evidence="3 6" id="KW-0378">Hydrolase</keyword>
<evidence type="ECO:0000256" key="7">
    <source>
        <dbReference type="SAM" id="SignalP"/>
    </source>
</evidence>
<dbReference type="InterPro" id="IPR029019">
    <property type="entry name" value="HEX_eukaryotic_N"/>
</dbReference>
<dbReference type="SUPFAM" id="SSF51445">
    <property type="entry name" value="(Trans)glycosidases"/>
    <property type="match status" value="1"/>
</dbReference>
<dbReference type="CDD" id="cd06562">
    <property type="entry name" value="GH20_HexA_HexB-like"/>
    <property type="match status" value="1"/>
</dbReference>
<evidence type="ECO:0000256" key="5">
    <source>
        <dbReference type="ARBA" id="ARBA00023295"/>
    </source>
</evidence>
<feature type="chain" id="PRO_5045665630" description="Beta-hexosaminidase" evidence="7">
    <location>
        <begin position="19"/>
        <end position="560"/>
    </location>
</feature>
<evidence type="ECO:0000313" key="11">
    <source>
        <dbReference type="Proteomes" id="UP001153292"/>
    </source>
</evidence>
<evidence type="ECO:0000256" key="4">
    <source>
        <dbReference type="ARBA" id="ARBA00023180"/>
    </source>
</evidence>
<dbReference type="SUPFAM" id="SSF55545">
    <property type="entry name" value="beta-N-acetylhexosaminidase-like domain"/>
    <property type="match status" value="1"/>
</dbReference>
<dbReference type="Gene3D" id="3.30.379.10">
    <property type="entry name" value="Chitobiase/beta-hexosaminidase domain 2-like"/>
    <property type="match status" value="1"/>
</dbReference>
<dbReference type="EC" id="3.2.1.52" evidence="6"/>
<evidence type="ECO:0000256" key="2">
    <source>
        <dbReference type="ARBA" id="ARBA00006285"/>
    </source>
</evidence>
<dbReference type="EMBL" id="OU963904">
    <property type="protein sequence ID" value="CAH2981025.1"/>
    <property type="molecule type" value="Genomic_DNA"/>
</dbReference>
<dbReference type="PRINTS" id="PR00738">
    <property type="entry name" value="GLHYDRLASE20"/>
</dbReference>
<dbReference type="Proteomes" id="UP001153292">
    <property type="component" value="Chromosome 11"/>
</dbReference>
<evidence type="ECO:0000256" key="1">
    <source>
        <dbReference type="ARBA" id="ARBA00001231"/>
    </source>
</evidence>
<evidence type="ECO:0000256" key="6">
    <source>
        <dbReference type="PIRNR" id="PIRNR001093"/>
    </source>
</evidence>
<feature type="domain" description="Glycoside hydrolase family 20 catalytic" evidence="8">
    <location>
        <begin position="190"/>
        <end position="505"/>
    </location>
</feature>
<evidence type="ECO:0000259" key="9">
    <source>
        <dbReference type="Pfam" id="PF14845"/>
    </source>
</evidence>
<protein>
    <recommendedName>
        <fullName evidence="6">Beta-hexosaminidase</fullName>
        <ecNumber evidence="6">3.2.1.52</ecNumber>
    </recommendedName>
</protein>
<evidence type="ECO:0000256" key="3">
    <source>
        <dbReference type="ARBA" id="ARBA00022801"/>
    </source>
</evidence>
<sequence length="560" mass="64855">MFKNILFCLEFCIALASGMYVVDPGPRYPPTKGEVWPKPQYENKEKFYMTFNPANFEINTTALSCNILTNAVERYAFIVKRKLNTKSHQRLLKRRRKHTFTVIQDTNKEMYNIGDLTKLEIELLAPCQDYPYLGMDESYELIISERSKLSSMSVWGILRGLETWTQLFYFTDDYNEIRINKTHISDFPRYQHRGLLLDTSRHYISLSNILRTLDAMAMNKMNVFHWHIVDDQSFPYQSEIFPNLSEKGAFHPSMIYTKADIGLVVNYARDRGIRVMPEFDVPGHTRSWGNAYPDTLTECYLNGQLIGLGPMNPINNGTYKLLEELIKEVQQWFPDKYFHVGGDEVELECWRSNPDLQKYMKEHNLTAAQLHALFMENVLPLLGSSKAVVWQEVFDEGVPLAEDTIVQVWKYDWVNEMIRILKTGRKLIFSSSWYLDHLKTGGDWIDYYLADPREMVIDKIGNDTSSLDKIIGGEACMWGEVVDDTNVISRVWPRASATAERLWSSPTDSLRTYSRSTPNARSYDPLDGVRQRLEEHTCRMRRRGIRAQPPSGPGFCVGAI</sequence>
<gene>
    <name evidence="10" type="ORF">CHILSU_LOCUS1616</name>
</gene>
<comment type="similarity">
    <text evidence="2 6">Belongs to the glycosyl hydrolase 20 family.</text>
</comment>
<dbReference type="Gene3D" id="3.20.20.80">
    <property type="entry name" value="Glycosidases"/>
    <property type="match status" value="1"/>
</dbReference>
<dbReference type="InterPro" id="IPR025705">
    <property type="entry name" value="Beta_hexosaminidase_sua/sub"/>
</dbReference>
<keyword evidence="4" id="KW-0325">Glycoprotein</keyword>
<dbReference type="InterPro" id="IPR017853">
    <property type="entry name" value="GH"/>
</dbReference>
<comment type="catalytic activity">
    <reaction evidence="1 6">
        <text>Hydrolysis of terminal non-reducing N-acetyl-D-hexosamine residues in N-acetyl-beta-D-hexosaminides.</text>
        <dbReference type="EC" id="3.2.1.52"/>
    </reaction>
</comment>
<feature type="domain" description="Beta-hexosaminidase eukaryotic type N-terminal" evidence="9">
    <location>
        <begin position="35"/>
        <end position="167"/>
    </location>
</feature>
<feature type="signal peptide" evidence="7">
    <location>
        <begin position="1"/>
        <end position="18"/>
    </location>
</feature>
<dbReference type="PIRSF" id="PIRSF001093">
    <property type="entry name" value="B-hxosamndse_ab_euk"/>
    <property type="match status" value="1"/>
</dbReference>
<name>A0ABN8LAF6_CHISP</name>
<proteinExistence type="inferred from homology"/>
<reference evidence="10" key="1">
    <citation type="submission" date="2021-12" db="EMBL/GenBank/DDBJ databases">
        <authorList>
            <person name="King R."/>
        </authorList>
    </citation>
    <scope>NUCLEOTIDE SEQUENCE</scope>
</reference>
<dbReference type="InterPro" id="IPR029018">
    <property type="entry name" value="Hex-like_dom2"/>
</dbReference>
<organism evidence="10 11">
    <name type="scientific">Chilo suppressalis</name>
    <name type="common">Asiatic rice borer moth</name>
    <dbReference type="NCBI Taxonomy" id="168631"/>
    <lineage>
        <taxon>Eukaryota</taxon>
        <taxon>Metazoa</taxon>
        <taxon>Ecdysozoa</taxon>
        <taxon>Arthropoda</taxon>
        <taxon>Hexapoda</taxon>
        <taxon>Insecta</taxon>
        <taxon>Pterygota</taxon>
        <taxon>Neoptera</taxon>
        <taxon>Endopterygota</taxon>
        <taxon>Lepidoptera</taxon>
        <taxon>Glossata</taxon>
        <taxon>Ditrysia</taxon>
        <taxon>Pyraloidea</taxon>
        <taxon>Crambidae</taxon>
        <taxon>Crambinae</taxon>
        <taxon>Chilo</taxon>
    </lineage>
</organism>
<dbReference type="PANTHER" id="PTHR22600:SF21">
    <property type="entry name" value="BETA-HEXOSAMINIDASE A"/>
    <property type="match status" value="1"/>
</dbReference>
<evidence type="ECO:0000313" key="10">
    <source>
        <dbReference type="EMBL" id="CAH2981025.1"/>
    </source>
</evidence>
<dbReference type="Pfam" id="PF00728">
    <property type="entry name" value="Glyco_hydro_20"/>
    <property type="match status" value="1"/>
</dbReference>
<dbReference type="PANTHER" id="PTHR22600">
    <property type="entry name" value="BETA-HEXOSAMINIDASE"/>
    <property type="match status" value="1"/>
</dbReference>
<accession>A0ABN8LAF6</accession>
<keyword evidence="11" id="KW-1185">Reference proteome</keyword>
<dbReference type="InterPro" id="IPR015883">
    <property type="entry name" value="Glyco_hydro_20_cat"/>
</dbReference>
<dbReference type="Pfam" id="PF14845">
    <property type="entry name" value="Glycohydro_20b2"/>
    <property type="match status" value="1"/>
</dbReference>
<keyword evidence="5 6" id="KW-0326">Glycosidase</keyword>